<evidence type="ECO:0000313" key="4">
    <source>
        <dbReference type="Proteomes" id="UP000271925"/>
    </source>
</evidence>
<feature type="transmembrane region" description="Helical" evidence="1">
    <location>
        <begin position="339"/>
        <end position="360"/>
    </location>
</feature>
<protein>
    <submittedName>
        <fullName evidence="3">Acyltransferase</fullName>
    </submittedName>
</protein>
<feature type="transmembrane region" description="Helical" evidence="1">
    <location>
        <begin position="180"/>
        <end position="202"/>
    </location>
</feature>
<keyword evidence="3" id="KW-0012">Acyltransferase</keyword>
<dbReference type="PANTHER" id="PTHR23028">
    <property type="entry name" value="ACETYLTRANSFERASE"/>
    <property type="match status" value="1"/>
</dbReference>
<dbReference type="Pfam" id="PF01757">
    <property type="entry name" value="Acyl_transf_3"/>
    <property type="match status" value="1"/>
</dbReference>
<evidence type="ECO:0000256" key="1">
    <source>
        <dbReference type="SAM" id="Phobius"/>
    </source>
</evidence>
<feature type="transmembrane region" description="Helical" evidence="1">
    <location>
        <begin position="214"/>
        <end position="232"/>
    </location>
</feature>
<dbReference type="EMBL" id="RQJO01000007">
    <property type="protein sequence ID" value="RRB07400.1"/>
    <property type="molecule type" value="Genomic_DNA"/>
</dbReference>
<dbReference type="Proteomes" id="UP000271925">
    <property type="component" value="Unassembled WGS sequence"/>
</dbReference>
<dbReference type="RefSeq" id="WP_124872384.1">
    <property type="nucleotide sequence ID" value="NZ_RQJO01000007.1"/>
</dbReference>
<gene>
    <name evidence="3" type="ORF">EHT25_06370</name>
</gene>
<name>A0A3P1C1V7_9BACT</name>
<evidence type="ECO:0000313" key="3">
    <source>
        <dbReference type="EMBL" id="RRB07400.1"/>
    </source>
</evidence>
<feature type="transmembrane region" description="Helical" evidence="1">
    <location>
        <begin position="267"/>
        <end position="288"/>
    </location>
</feature>
<dbReference type="InterPro" id="IPR002656">
    <property type="entry name" value="Acyl_transf_3_dom"/>
</dbReference>
<evidence type="ECO:0000259" key="2">
    <source>
        <dbReference type="Pfam" id="PF01757"/>
    </source>
</evidence>
<dbReference type="GO" id="GO:0016747">
    <property type="term" value="F:acyltransferase activity, transferring groups other than amino-acyl groups"/>
    <property type="evidence" value="ECO:0007669"/>
    <property type="project" value="InterPro"/>
</dbReference>
<dbReference type="PANTHER" id="PTHR23028:SF134">
    <property type="entry name" value="PUTATIVE (AFU_ORTHOLOGUE AFUA_4G08520)-RELATED"/>
    <property type="match status" value="1"/>
</dbReference>
<feature type="transmembrane region" description="Helical" evidence="1">
    <location>
        <begin position="91"/>
        <end position="108"/>
    </location>
</feature>
<reference evidence="3 4" key="1">
    <citation type="submission" date="2018-11" db="EMBL/GenBank/DDBJ databases">
        <authorList>
            <person name="Zhou Z."/>
            <person name="Wang G."/>
        </authorList>
    </citation>
    <scope>NUCLEOTIDE SEQUENCE [LARGE SCALE GENOMIC DNA]</scope>
    <source>
        <strain evidence="3 4">KCTC52004</strain>
    </source>
</reference>
<feature type="transmembrane region" description="Helical" evidence="1">
    <location>
        <begin position="157"/>
        <end position="173"/>
    </location>
</feature>
<dbReference type="AlphaFoldDB" id="A0A3P1C1V7"/>
<keyword evidence="4" id="KW-1185">Reference proteome</keyword>
<keyword evidence="1" id="KW-1133">Transmembrane helix</keyword>
<dbReference type="OrthoDB" id="9796461at2"/>
<feature type="transmembrane region" description="Helical" evidence="1">
    <location>
        <begin position="22"/>
        <end position="41"/>
    </location>
</feature>
<dbReference type="InterPro" id="IPR050879">
    <property type="entry name" value="Acyltransferase_3"/>
</dbReference>
<sequence length="380" mass="41947">MSTSKPAAAFSNTKPHYPILDGLRGVAALTVVCFHLFEAFATSHLDQKINHGYLAVDFFFILSGFVMGYAYDDRWKTMTVTEFVTRRFIRLHPMVVIGAVIGAVLFYFQGCATWDVSQVSVPSLLVATLINAFLIPATPGFEIRGVGEMFPLNGPSWSLLFEYIGNLGYALFLRKLSTNALAIVVLLAGFGLAAFAILGPYGDICVGFSLTGENIIGGSLRLLFAFPAGLLLSRVFNPVPVKGAFWIGSLAIGILSALPRMGGSEHLWMNGLYDTFCVVILFPVLIYLGASGKTTDQLSTRICRFLGDISYPLYMVHYPFIYWYYAWVKNENLTFPQSLPGAVALVMGSILLAYGCLKLYDEPVRRFLTKRLLRVSKTVR</sequence>
<feature type="transmembrane region" description="Helical" evidence="1">
    <location>
        <begin position="120"/>
        <end position="137"/>
    </location>
</feature>
<feature type="transmembrane region" description="Helical" evidence="1">
    <location>
        <begin position="53"/>
        <end position="71"/>
    </location>
</feature>
<proteinExistence type="predicted"/>
<comment type="caution">
    <text evidence="3">The sequence shown here is derived from an EMBL/GenBank/DDBJ whole genome shotgun (WGS) entry which is preliminary data.</text>
</comment>
<organism evidence="3 4">
    <name type="scientific">Larkinella rosea</name>
    <dbReference type="NCBI Taxonomy" id="2025312"/>
    <lineage>
        <taxon>Bacteria</taxon>
        <taxon>Pseudomonadati</taxon>
        <taxon>Bacteroidota</taxon>
        <taxon>Cytophagia</taxon>
        <taxon>Cytophagales</taxon>
        <taxon>Spirosomataceae</taxon>
        <taxon>Larkinella</taxon>
    </lineage>
</organism>
<keyword evidence="1" id="KW-0812">Transmembrane</keyword>
<accession>A0A3P1C1V7</accession>
<keyword evidence="1" id="KW-0472">Membrane</keyword>
<keyword evidence="3" id="KW-0808">Transferase</keyword>
<feature type="transmembrane region" description="Helical" evidence="1">
    <location>
        <begin position="244"/>
        <end position="261"/>
    </location>
</feature>
<feature type="domain" description="Acyltransferase 3" evidence="2">
    <location>
        <begin position="20"/>
        <end position="354"/>
    </location>
</feature>
<feature type="transmembrane region" description="Helical" evidence="1">
    <location>
        <begin position="309"/>
        <end position="327"/>
    </location>
</feature>